<dbReference type="OrthoDB" id="4484751at2"/>
<evidence type="ECO:0000256" key="4">
    <source>
        <dbReference type="ARBA" id="ARBA00022989"/>
    </source>
</evidence>
<evidence type="ECO:0000313" key="8">
    <source>
        <dbReference type="EMBL" id="AVL99075.1"/>
    </source>
</evidence>
<feature type="transmembrane region" description="Helical" evidence="6">
    <location>
        <begin position="261"/>
        <end position="285"/>
    </location>
</feature>
<feature type="domain" description="Major facilitator superfamily (MFS) profile" evidence="7">
    <location>
        <begin position="7"/>
        <end position="446"/>
    </location>
</feature>
<evidence type="ECO:0000256" key="3">
    <source>
        <dbReference type="ARBA" id="ARBA00022692"/>
    </source>
</evidence>
<dbReference type="KEGG" id="git:C6V83_00995"/>
<dbReference type="InterPro" id="IPR020846">
    <property type="entry name" value="MFS_dom"/>
</dbReference>
<dbReference type="Proteomes" id="UP000239814">
    <property type="component" value="Chromosome"/>
</dbReference>
<dbReference type="InterPro" id="IPR011701">
    <property type="entry name" value="MFS"/>
</dbReference>
<feature type="transmembrane region" description="Helical" evidence="6">
    <location>
        <begin position="219"/>
        <end position="241"/>
    </location>
</feature>
<dbReference type="EMBL" id="CP027433">
    <property type="protein sequence ID" value="AVL99075.1"/>
    <property type="molecule type" value="Genomic_DNA"/>
</dbReference>
<keyword evidence="2" id="KW-0813">Transport</keyword>
<evidence type="ECO:0000256" key="2">
    <source>
        <dbReference type="ARBA" id="ARBA00022448"/>
    </source>
</evidence>
<feature type="transmembrane region" description="Helical" evidence="6">
    <location>
        <begin position="192"/>
        <end position="213"/>
    </location>
</feature>
<dbReference type="Gene3D" id="1.20.1250.20">
    <property type="entry name" value="MFS general substrate transporter like domains"/>
    <property type="match status" value="2"/>
</dbReference>
<organism evidence="8 9">
    <name type="scientific">Gordonia iterans</name>
    <dbReference type="NCBI Taxonomy" id="1004901"/>
    <lineage>
        <taxon>Bacteria</taxon>
        <taxon>Bacillati</taxon>
        <taxon>Actinomycetota</taxon>
        <taxon>Actinomycetes</taxon>
        <taxon>Mycobacteriales</taxon>
        <taxon>Gordoniaceae</taxon>
        <taxon>Gordonia</taxon>
    </lineage>
</organism>
<accession>A0A2S0KBP4</accession>
<proteinExistence type="predicted"/>
<dbReference type="PRINTS" id="PR01036">
    <property type="entry name" value="TCRTETB"/>
</dbReference>
<name>A0A2S0KBP4_9ACTN</name>
<comment type="subcellular location">
    <subcellularLocation>
        <location evidence="1">Cell membrane</location>
        <topology evidence="1">Multi-pass membrane protein</topology>
    </subcellularLocation>
</comment>
<feature type="transmembrane region" description="Helical" evidence="6">
    <location>
        <begin position="422"/>
        <end position="443"/>
    </location>
</feature>
<evidence type="ECO:0000256" key="6">
    <source>
        <dbReference type="SAM" id="Phobius"/>
    </source>
</evidence>
<sequence>MKPGTPLVPSLVYAALTTSIVSSLGMLLVPAIAADLDVSISAAQWMLTINLLVGAVATPIMGRLSDGRNTRRLLLTSLGIILAGSIVAAVAPTFTIFLVGRALQGLTYGIVPVTIVLARRHLGAGDAAPAISTLSVTVATGLGLGYPLTGMLASLLDYRIAFWFAAGFVLTAIVVVWRGVPADGDAGTSRPFDTVGAALLSFGLAGLLITVSQGSHWDWLSAPTFAAALTGAACLVAWAVVELRSRDPLINLHVVKAPDVLLANLTAIGLGAAMYMSLSTISIIAQAPAATGYGLELPLFWAGFVMLPLSVGSLVGNRLVRRMGPASMAAMLPAGSSVMAASGLMIWLTNDELWEILLGMFLFGLGMGAAYAAMPALVARSVAAFEVGSAVSFNQVLRTVGGAVGSATVGSILAASPGQHGIAVALGVAAVTASAVCAALVVNQIRIGRNPTRRVRPT</sequence>
<keyword evidence="4 6" id="KW-1133">Transmembrane helix</keyword>
<reference evidence="8 9" key="1">
    <citation type="submission" date="2018-03" db="EMBL/GenBank/DDBJ databases">
        <title>Characteristics and genome of n-alkane degrading marine bacteria Gordonia iterans isolated from crude oil contaminated in Tae-an, South Korea.</title>
        <authorList>
            <person name="Lee S.-S."/>
            <person name="Kim H."/>
        </authorList>
    </citation>
    <scope>NUCLEOTIDE SEQUENCE [LARGE SCALE GENOMIC DNA]</scope>
    <source>
        <strain evidence="8 9">Co17</strain>
    </source>
</reference>
<dbReference type="Pfam" id="PF07690">
    <property type="entry name" value="MFS_1"/>
    <property type="match status" value="1"/>
</dbReference>
<feature type="transmembrane region" description="Helical" evidence="6">
    <location>
        <begin position="328"/>
        <end position="348"/>
    </location>
</feature>
<dbReference type="PANTHER" id="PTHR42718">
    <property type="entry name" value="MAJOR FACILITATOR SUPERFAMILY MULTIDRUG TRANSPORTER MFSC"/>
    <property type="match status" value="1"/>
</dbReference>
<feature type="transmembrane region" description="Helical" evidence="6">
    <location>
        <begin position="297"/>
        <end position="316"/>
    </location>
</feature>
<evidence type="ECO:0000256" key="1">
    <source>
        <dbReference type="ARBA" id="ARBA00004651"/>
    </source>
</evidence>
<feature type="transmembrane region" description="Helical" evidence="6">
    <location>
        <begin position="160"/>
        <end position="180"/>
    </location>
</feature>
<protein>
    <submittedName>
        <fullName evidence="8">MFS transporter</fullName>
    </submittedName>
</protein>
<keyword evidence="9" id="KW-1185">Reference proteome</keyword>
<dbReference type="PROSITE" id="PS50850">
    <property type="entry name" value="MFS"/>
    <property type="match status" value="1"/>
</dbReference>
<dbReference type="SUPFAM" id="SSF103473">
    <property type="entry name" value="MFS general substrate transporter"/>
    <property type="match status" value="2"/>
</dbReference>
<evidence type="ECO:0000259" key="7">
    <source>
        <dbReference type="PROSITE" id="PS50850"/>
    </source>
</evidence>
<dbReference type="AlphaFoldDB" id="A0A2S0KBP4"/>
<evidence type="ECO:0000313" key="9">
    <source>
        <dbReference type="Proteomes" id="UP000239814"/>
    </source>
</evidence>
<feature type="transmembrane region" description="Helical" evidence="6">
    <location>
        <begin position="130"/>
        <end position="148"/>
    </location>
</feature>
<keyword evidence="3 6" id="KW-0812">Transmembrane</keyword>
<feature type="transmembrane region" description="Helical" evidence="6">
    <location>
        <begin position="73"/>
        <end position="91"/>
    </location>
</feature>
<feature type="transmembrane region" description="Helical" evidence="6">
    <location>
        <begin position="354"/>
        <end position="374"/>
    </location>
</feature>
<dbReference type="RefSeq" id="WP_105940824.1">
    <property type="nucleotide sequence ID" value="NZ_CP027433.1"/>
</dbReference>
<dbReference type="GO" id="GO:0022857">
    <property type="term" value="F:transmembrane transporter activity"/>
    <property type="evidence" value="ECO:0007669"/>
    <property type="project" value="InterPro"/>
</dbReference>
<evidence type="ECO:0000256" key="5">
    <source>
        <dbReference type="ARBA" id="ARBA00023136"/>
    </source>
</evidence>
<gene>
    <name evidence="8" type="ORF">C6V83_00995</name>
</gene>
<feature type="transmembrane region" description="Helical" evidence="6">
    <location>
        <begin position="12"/>
        <end position="34"/>
    </location>
</feature>
<dbReference type="InterPro" id="IPR036259">
    <property type="entry name" value="MFS_trans_sf"/>
</dbReference>
<dbReference type="GO" id="GO:0005886">
    <property type="term" value="C:plasma membrane"/>
    <property type="evidence" value="ECO:0007669"/>
    <property type="project" value="UniProtKB-SubCell"/>
</dbReference>
<feature type="transmembrane region" description="Helical" evidence="6">
    <location>
        <begin position="40"/>
        <end position="61"/>
    </location>
</feature>
<keyword evidence="5 6" id="KW-0472">Membrane</keyword>
<dbReference type="PANTHER" id="PTHR42718:SF9">
    <property type="entry name" value="MAJOR FACILITATOR SUPERFAMILY MULTIDRUG TRANSPORTER MFSC"/>
    <property type="match status" value="1"/>
</dbReference>